<name>A0AAD1RS49_PELCU</name>
<protein>
    <submittedName>
        <fullName evidence="1">Uncharacterized protein</fullName>
    </submittedName>
</protein>
<proteinExistence type="predicted"/>
<dbReference type="AlphaFoldDB" id="A0AAD1RS49"/>
<organism evidence="1 2">
    <name type="scientific">Pelobates cultripes</name>
    <name type="common">Western spadefoot toad</name>
    <dbReference type="NCBI Taxonomy" id="61616"/>
    <lineage>
        <taxon>Eukaryota</taxon>
        <taxon>Metazoa</taxon>
        <taxon>Chordata</taxon>
        <taxon>Craniata</taxon>
        <taxon>Vertebrata</taxon>
        <taxon>Euteleostomi</taxon>
        <taxon>Amphibia</taxon>
        <taxon>Batrachia</taxon>
        <taxon>Anura</taxon>
        <taxon>Pelobatoidea</taxon>
        <taxon>Pelobatidae</taxon>
        <taxon>Pelobates</taxon>
    </lineage>
</organism>
<evidence type="ECO:0000313" key="2">
    <source>
        <dbReference type="Proteomes" id="UP001295444"/>
    </source>
</evidence>
<keyword evidence="2" id="KW-1185">Reference proteome</keyword>
<sequence length="146" mass="16015">MPFLYNPAGRRTRRRSGAYLALLPAKAYTLDWAPTLEALSPLQVPAISHPRIADTLGQCSQKPQRYPQYRCHVTKHHGPESINYSRSIGMLHVLLLTSGNTSRSCFSPTISTAGSDGDARNLAIKEDISNIMLDRSSGCDSLDTSI</sequence>
<accession>A0AAD1RS49</accession>
<evidence type="ECO:0000313" key="1">
    <source>
        <dbReference type="EMBL" id="CAH2277176.1"/>
    </source>
</evidence>
<gene>
    <name evidence="1" type="ORF">PECUL_23A049504</name>
</gene>
<reference evidence="1" key="1">
    <citation type="submission" date="2022-03" db="EMBL/GenBank/DDBJ databases">
        <authorList>
            <person name="Alioto T."/>
            <person name="Alioto T."/>
            <person name="Gomez Garrido J."/>
        </authorList>
    </citation>
    <scope>NUCLEOTIDE SEQUENCE</scope>
</reference>
<dbReference type="Proteomes" id="UP001295444">
    <property type="component" value="Chromosome 03"/>
</dbReference>
<dbReference type="EMBL" id="OW240914">
    <property type="protein sequence ID" value="CAH2277176.1"/>
    <property type="molecule type" value="Genomic_DNA"/>
</dbReference>